<evidence type="ECO:0000256" key="2">
    <source>
        <dbReference type="PROSITE-ProRule" id="PRU00339"/>
    </source>
</evidence>
<evidence type="ECO:0000313" key="4">
    <source>
        <dbReference type="Proteomes" id="UP000441586"/>
    </source>
</evidence>
<dbReference type="SMART" id="SM00028">
    <property type="entry name" value="TPR"/>
    <property type="match status" value="2"/>
</dbReference>
<dbReference type="EMBL" id="WSFO01000009">
    <property type="protein sequence ID" value="KAE9628561.1"/>
    <property type="molecule type" value="Genomic_DNA"/>
</dbReference>
<dbReference type="Pfam" id="PF13469">
    <property type="entry name" value="Sulfotransfer_3"/>
    <property type="match status" value="1"/>
</dbReference>
<evidence type="ECO:0000313" key="3">
    <source>
        <dbReference type="EMBL" id="KAE9628561.1"/>
    </source>
</evidence>
<gene>
    <name evidence="3" type="ORF">GP644_15385</name>
</gene>
<feature type="repeat" description="TPR" evidence="2">
    <location>
        <begin position="131"/>
        <end position="164"/>
    </location>
</feature>
<dbReference type="Gene3D" id="3.40.50.300">
    <property type="entry name" value="P-loop containing nucleotide triphosphate hydrolases"/>
    <property type="match status" value="1"/>
</dbReference>
<dbReference type="PANTHER" id="PTHR12788:SF10">
    <property type="entry name" value="PROTEIN-TYROSINE SULFOTRANSFERASE"/>
    <property type="match status" value="1"/>
</dbReference>
<dbReference type="SUPFAM" id="SSF52540">
    <property type="entry name" value="P-loop containing nucleoside triphosphate hydrolases"/>
    <property type="match status" value="1"/>
</dbReference>
<dbReference type="Proteomes" id="UP000441586">
    <property type="component" value="Unassembled WGS sequence"/>
</dbReference>
<dbReference type="InterPro" id="IPR026634">
    <property type="entry name" value="TPST-like"/>
</dbReference>
<protein>
    <submittedName>
        <fullName evidence="3">Tetratricopeptide repeat protein</fullName>
    </submittedName>
</protein>
<name>A0A6A4RE45_9RHOB</name>
<sequence>MTRHFESWGRAAPRDYSLPTIHLNYLNWPLSLVRSNRQRRFGYPMSIMQNIQLPNVSETASSGMERFAKIDELIAEREFPLALPILLKMLQIEAKCVDTLNRAAICYFELGDSATALALLQFITENWPKKSIYWGKLAEMRQFTGDIDGAIANYKQAIKVDPNNVLAIFKLNHLEPFKRESKQVSRLRKLDKAGKLTQRGQALVSSTLGQIEAKNGRHRAAFRHFARSKSAKTGEFPLEDLNNQIDAQITDFQPSNGKPVTEGEPRMIFVCGLPRSGTTLVENILSSHADVGSIGESFALSQTVTAIGKRLTPGQNRWQWLKSRTDEEISILREYFHRVALKGLPNEHGVIVDKMPLNCLDIGVAQMLLPDAKFIFMVRHPLDVGLSNFITNFQDGNAFSQKLSWIAQMTHEVYRSADDYSAKLAGTMRMQSFRALVENPEEQIRRMLDHTGLPWQDACMHPERGEAVVRTASSLQIRKGINSKGLGKWKTYEDQLQPLLAALGGQEWLSHWQTIDEAAAFS</sequence>
<evidence type="ECO:0000256" key="1">
    <source>
        <dbReference type="ARBA" id="ARBA00022679"/>
    </source>
</evidence>
<proteinExistence type="predicted"/>
<keyword evidence="2" id="KW-0802">TPR repeat</keyword>
<accession>A0A6A4RE45</accession>
<dbReference type="Pfam" id="PF13414">
    <property type="entry name" value="TPR_11"/>
    <property type="match status" value="1"/>
</dbReference>
<dbReference type="InterPro" id="IPR027417">
    <property type="entry name" value="P-loop_NTPase"/>
</dbReference>
<organism evidence="3 4">
    <name type="scientific">Parasedimentitalea maritima</name>
    <dbReference type="NCBI Taxonomy" id="2578117"/>
    <lineage>
        <taxon>Bacteria</taxon>
        <taxon>Pseudomonadati</taxon>
        <taxon>Pseudomonadota</taxon>
        <taxon>Alphaproteobacteria</taxon>
        <taxon>Rhodobacterales</taxon>
        <taxon>Paracoccaceae</taxon>
        <taxon>Parasedimentitalea</taxon>
    </lineage>
</organism>
<dbReference type="InterPro" id="IPR019734">
    <property type="entry name" value="TPR_rpt"/>
</dbReference>
<keyword evidence="1" id="KW-0808">Transferase</keyword>
<comment type="caution">
    <text evidence="3">The sequence shown here is derived from an EMBL/GenBank/DDBJ whole genome shotgun (WGS) entry which is preliminary data.</text>
</comment>
<dbReference type="Gene3D" id="1.25.40.10">
    <property type="entry name" value="Tetratricopeptide repeat domain"/>
    <property type="match status" value="1"/>
</dbReference>
<dbReference type="SUPFAM" id="SSF48452">
    <property type="entry name" value="TPR-like"/>
    <property type="match status" value="1"/>
</dbReference>
<dbReference type="AlphaFoldDB" id="A0A6A4RE45"/>
<dbReference type="PROSITE" id="PS50005">
    <property type="entry name" value="TPR"/>
    <property type="match status" value="1"/>
</dbReference>
<dbReference type="GO" id="GO:0008476">
    <property type="term" value="F:protein-tyrosine sulfotransferase activity"/>
    <property type="evidence" value="ECO:0007669"/>
    <property type="project" value="InterPro"/>
</dbReference>
<dbReference type="PANTHER" id="PTHR12788">
    <property type="entry name" value="PROTEIN-TYROSINE SULFOTRANSFERASE 2"/>
    <property type="match status" value="1"/>
</dbReference>
<dbReference type="InterPro" id="IPR011990">
    <property type="entry name" value="TPR-like_helical_dom_sf"/>
</dbReference>
<reference evidence="3 4" key="1">
    <citation type="submission" date="2019-12" db="EMBL/GenBank/DDBJ databases">
        <authorList>
            <person name="Zhang Y.-J."/>
        </authorList>
    </citation>
    <scope>NUCLEOTIDE SEQUENCE [LARGE SCALE GENOMIC DNA]</scope>
    <source>
        <strain evidence="3 4">H18S-6</strain>
    </source>
</reference>